<reference evidence="1 2" key="1">
    <citation type="submission" date="2014-06" db="EMBL/GenBank/DDBJ databases">
        <authorList>
            <person name="Ngugi D.K."/>
            <person name="Blom J."/>
            <person name="Alam I."/>
            <person name="Rashid M."/>
            <person name="Baalawi W."/>
            <person name="Zhang G."/>
            <person name="Hikmawan T."/>
            <person name="Guan Y."/>
            <person name="Antunes A."/>
            <person name="Siam R."/>
            <person name="El-Dorry H."/>
            <person name="Bajic V."/>
            <person name="Stingl U."/>
        </authorList>
    </citation>
    <scope>NUCLEOTIDE SEQUENCE [LARGE SCALE GENOMIC DNA]</scope>
    <source>
        <strain evidence="1">SCGC AAA799-D11</strain>
    </source>
</reference>
<proteinExistence type="predicted"/>
<organism evidence="1 2">
    <name type="scientific">Marine Group I thaumarchaeote SCGC AAA799-D11</name>
    <dbReference type="NCBI Taxonomy" id="1502291"/>
    <lineage>
        <taxon>Archaea</taxon>
        <taxon>Nitrososphaerota</taxon>
        <taxon>Marine Group I</taxon>
    </lineage>
</organism>
<name>A0A087RS06_9ARCH</name>
<comment type="caution">
    <text evidence="1">The sequence shown here is derived from an EMBL/GenBank/DDBJ whole genome shotgun (WGS) entry which is preliminary data.</text>
</comment>
<protein>
    <recommendedName>
        <fullName evidence="3">Phasin protein</fullName>
    </recommendedName>
</protein>
<dbReference type="AlphaFoldDB" id="A0A087RS06"/>
<evidence type="ECO:0000313" key="2">
    <source>
        <dbReference type="Proteomes" id="UP000029386"/>
    </source>
</evidence>
<accession>A0A087RS06</accession>
<gene>
    <name evidence="1" type="ORF">AAA799D11_00743</name>
</gene>
<dbReference type="EMBL" id="JOSY01000032">
    <property type="protein sequence ID" value="KFM16260.1"/>
    <property type="molecule type" value="Genomic_DNA"/>
</dbReference>
<dbReference type="Proteomes" id="UP000029386">
    <property type="component" value="Unassembled WGS sequence"/>
</dbReference>
<keyword evidence="2" id="KW-1185">Reference proteome</keyword>
<sequence length="146" mass="16452">MSKQTQTLQKQTQTSENFYDVYKQNVEKYFENAVDSVPQNLQSFASIQLEWYNAWKTTVISVISLQKEFAAKTGINTDIPEAAKTAIVDANKQIIKAKSVQNQIVQATASAIQKNIQTWNNSAGAFTDLNKNILQSWISTFTQPKN</sequence>
<evidence type="ECO:0000313" key="1">
    <source>
        <dbReference type="EMBL" id="KFM16260.1"/>
    </source>
</evidence>
<evidence type="ECO:0008006" key="3">
    <source>
        <dbReference type="Google" id="ProtNLM"/>
    </source>
</evidence>